<evidence type="ECO:0000259" key="9">
    <source>
        <dbReference type="PROSITE" id="PS51192"/>
    </source>
</evidence>
<proteinExistence type="inferred from homology"/>
<evidence type="ECO:0000256" key="8">
    <source>
        <dbReference type="SAM" id="MobiDB-lite"/>
    </source>
</evidence>
<dbReference type="InterPro" id="IPR014001">
    <property type="entry name" value="Helicase_ATP-bd"/>
</dbReference>
<evidence type="ECO:0000256" key="2">
    <source>
        <dbReference type="ARBA" id="ARBA00022801"/>
    </source>
</evidence>
<feature type="domain" description="Helicase ATP-binding" evidence="9">
    <location>
        <begin position="111"/>
        <end position="301"/>
    </location>
</feature>
<keyword evidence="5 7" id="KW-0694">RNA-binding</keyword>
<feature type="domain" description="Helicase C-terminal" evidence="10">
    <location>
        <begin position="329"/>
        <end position="514"/>
    </location>
</feature>
<dbReference type="GO" id="GO:0003723">
    <property type="term" value="F:RNA binding"/>
    <property type="evidence" value="ECO:0007669"/>
    <property type="project" value="UniProtKB-UniRule"/>
</dbReference>
<dbReference type="InterPro" id="IPR001650">
    <property type="entry name" value="Helicase_C-like"/>
</dbReference>
<dbReference type="InterPro" id="IPR011545">
    <property type="entry name" value="DEAD/DEAH_box_helicase_dom"/>
</dbReference>
<dbReference type="CDD" id="cd18787">
    <property type="entry name" value="SF2_C_DEAD"/>
    <property type="match status" value="1"/>
</dbReference>
<keyword evidence="2 6" id="KW-0378">Hydrolase</keyword>
<keyword evidence="1 6" id="KW-0547">Nucleotide-binding</keyword>
<dbReference type="PROSITE" id="PS00039">
    <property type="entry name" value="DEAD_ATP_HELICASE"/>
    <property type="match status" value="1"/>
</dbReference>
<keyword evidence="12" id="KW-1185">Reference proteome</keyword>
<dbReference type="SMART" id="SM00490">
    <property type="entry name" value="HELICc"/>
    <property type="match status" value="1"/>
</dbReference>
<protein>
    <recommendedName>
        <fullName evidence="7">ATP-dependent RNA helicase</fullName>
        <ecNumber evidence="7">3.6.4.13</ecNumber>
    </recommendedName>
</protein>
<evidence type="ECO:0000256" key="6">
    <source>
        <dbReference type="RuleBase" id="RU000492"/>
    </source>
</evidence>
<evidence type="ECO:0000256" key="1">
    <source>
        <dbReference type="ARBA" id="ARBA00022741"/>
    </source>
</evidence>
<feature type="compositionally biased region" description="Polar residues" evidence="8">
    <location>
        <begin position="655"/>
        <end position="665"/>
    </location>
</feature>
<dbReference type="Pfam" id="PF00270">
    <property type="entry name" value="DEAD"/>
    <property type="match status" value="1"/>
</dbReference>
<dbReference type="CDD" id="cd17964">
    <property type="entry name" value="DEADc_MSS116"/>
    <property type="match status" value="1"/>
</dbReference>
<dbReference type="InterPro" id="IPR000629">
    <property type="entry name" value="RNA-helicase_DEAD-box_CS"/>
</dbReference>
<evidence type="ECO:0000256" key="3">
    <source>
        <dbReference type="ARBA" id="ARBA00022806"/>
    </source>
</evidence>
<comment type="function">
    <text evidence="7">RNA helicase.</text>
</comment>
<evidence type="ECO:0000313" key="12">
    <source>
        <dbReference type="Proteomes" id="UP000799766"/>
    </source>
</evidence>
<dbReference type="Gene3D" id="3.40.50.300">
    <property type="entry name" value="P-loop containing nucleotide triphosphate hydrolases"/>
    <property type="match status" value="2"/>
</dbReference>
<comment type="catalytic activity">
    <reaction evidence="7">
        <text>ATP + H2O = ADP + phosphate + H(+)</text>
        <dbReference type="Rhea" id="RHEA:13065"/>
        <dbReference type="ChEBI" id="CHEBI:15377"/>
        <dbReference type="ChEBI" id="CHEBI:15378"/>
        <dbReference type="ChEBI" id="CHEBI:30616"/>
        <dbReference type="ChEBI" id="CHEBI:43474"/>
        <dbReference type="ChEBI" id="CHEBI:456216"/>
        <dbReference type="EC" id="3.6.4.13"/>
    </reaction>
</comment>
<dbReference type="GO" id="GO:0016787">
    <property type="term" value="F:hydrolase activity"/>
    <property type="evidence" value="ECO:0007669"/>
    <property type="project" value="UniProtKB-KW"/>
</dbReference>
<feature type="compositionally biased region" description="Basic and acidic residues" evidence="8">
    <location>
        <begin position="624"/>
        <end position="645"/>
    </location>
</feature>
<dbReference type="Pfam" id="PF00271">
    <property type="entry name" value="Helicase_C"/>
    <property type="match status" value="1"/>
</dbReference>
<evidence type="ECO:0000256" key="4">
    <source>
        <dbReference type="ARBA" id="ARBA00022840"/>
    </source>
</evidence>
<keyword evidence="4 6" id="KW-0067">ATP-binding</keyword>
<accession>A0A6A6P400</accession>
<comment type="domain">
    <text evidence="7">The Q motif is unique to and characteristic of the DEAD box family of RNA helicases and controls ATP binding and hydrolysis.</text>
</comment>
<dbReference type="PANTHER" id="PTHR24031">
    <property type="entry name" value="RNA HELICASE"/>
    <property type="match status" value="1"/>
</dbReference>
<evidence type="ECO:0000256" key="5">
    <source>
        <dbReference type="ARBA" id="ARBA00022884"/>
    </source>
</evidence>
<name>A0A6A6P400_9PEZI</name>
<dbReference type="PROSITE" id="PS51194">
    <property type="entry name" value="HELICASE_CTER"/>
    <property type="match status" value="1"/>
</dbReference>
<comment type="similarity">
    <text evidence="6">Belongs to the DEAD box helicase family.</text>
</comment>
<dbReference type="InterPro" id="IPR027417">
    <property type="entry name" value="P-loop_NTPase"/>
</dbReference>
<dbReference type="PROSITE" id="PS51192">
    <property type="entry name" value="HELICASE_ATP_BIND_1"/>
    <property type="match status" value="1"/>
</dbReference>
<dbReference type="Proteomes" id="UP000799766">
    <property type="component" value="Unassembled WGS sequence"/>
</dbReference>
<keyword evidence="3 6" id="KW-0347">Helicase</keyword>
<gene>
    <name evidence="11" type="ORF">BDY21DRAFT_301613</name>
</gene>
<dbReference type="GO" id="GO:0003724">
    <property type="term" value="F:RNA helicase activity"/>
    <property type="evidence" value="ECO:0007669"/>
    <property type="project" value="UniProtKB-EC"/>
</dbReference>
<feature type="region of interest" description="Disordered" evidence="8">
    <location>
        <begin position="591"/>
        <end position="674"/>
    </location>
</feature>
<evidence type="ECO:0000256" key="7">
    <source>
        <dbReference type="RuleBase" id="RU365068"/>
    </source>
</evidence>
<dbReference type="OrthoDB" id="193716at2759"/>
<dbReference type="SUPFAM" id="SSF52540">
    <property type="entry name" value="P-loop containing nucleoside triphosphate hydrolases"/>
    <property type="match status" value="2"/>
</dbReference>
<dbReference type="AlphaFoldDB" id="A0A6A6P400"/>
<dbReference type="GO" id="GO:0005524">
    <property type="term" value="F:ATP binding"/>
    <property type="evidence" value="ECO:0007669"/>
    <property type="project" value="UniProtKB-UniRule"/>
</dbReference>
<reference evidence="11" key="1">
    <citation type="journal article" date="2020" name="Stud. Mycol.">
        <title>101 Dothideomycetes genomes: a test case for predicting lifestyles and emergence of pathogens.</title>
        <authorList>
            <person name="Haridas S."/>
            <person name="Albert R."/>
            <person name="Binder M."/>
            <person name="Bloem J."/>
            <person name="Labutti K."/>
            <person name="Salamov A."/>
            <person name="Andreopoulos B."/>
            <person name="Baker S."/>
            <person name="Barry K."/>
            <person name="Bills G."/>
            <person name="Bluhm B."/>
            <person name="Cannon C."/>
            <person name="Castanera R."/>
            <person name="Culley D."/>
            <person name="Daum C."/>
            <person name="Ezra D."/>
            <person name="Gonzalez J."/>
            <person name="Henrissat B."/>
            <person name="Kuo A."/>
            <person name="Liang C."/>
            <person name="Lipzen A."/>
            <person name="Lutzoni F."/>
            <person name="Magnuson J."/>
            <person name="Mondo S."/>
            <person name="Nolan M."/>
            <person name="Ohm R."/>
            <person name="Pangilinan J."/>
            <person name="Park H.-J."/>
            <person name="Ramirez L."/>
            <person name="Alfaro M."/>
            <person name="Sun H."/>
            <person name="Tritt A."/>
            <person name="Yoshinaga Y."/>
            <person name="Zwiers L.-H."/>
            <person name="Turgeon B."/>
            <person name="Goodwin S."/>
            <person name="Spatafora J."/>
            <person name="Crous P."/>
            <person name="Grigoriev I."/>
        </authorList>
    </citation>
    <scope>NUCLEOTIDE SEQUENCE</scope>
    <source>
        <strain evidence="11">ATCC 16933</strain>
    </source>
</reference>
<evidence type="ECO:0000313" key="11">
    <source>
        <dbReference type="EMBL" id="KAF2458609.1"/>
    </source>
</evidence>
<dbReference type="EMBL" id="MU001677">
    <property type="protein sequence ID" value="KAF2458609.1"/>
    <property type="molecule type" value="Genomic_DNA"/>
</dbReference>
<dbReference type="SMART" id="SM00487">
    <property type="entry name" value="DEXDc"/>
    <property type="match status" value="1"/>
</dbReference>
<dbReference type="EC" id="3.6.4.13" evidence="7"/>
<organism evidence="11 12">
    <name type="scientific">Lineolata rhizophorae</name>
    <dbReference type="NCBI Taxonomy" id="578093"/>
    <lineage>
        <taxon>Eukaryota</taxon>
        <taxon>Fungi</taxon>
        <taxon>Dikarya</taxon>
        <taxon>Ascomycota</taxon>
        <taxon>Pezizomycotina</taxon>
        <taxon>Dothideomycetes</taxon>
        <taxon>Dothideomycetes incertae sedis</taxon>
        <taxon>Lineolatales</taxon>
        <taxon>Lineolataceae</taxon>
        <taxon>Lineolata</taxon>
    </lineage>
</organism>
<sequence>MFGALRRCPASLARATSTSALRMPRAVRATAKQPALSKDAFAITGVRQALRWQHAAASTQAQVADPPSQEAGVITRFSQLKDKGLIHPNVINTITKRFGFDEMTDVQSKTINEALAGDDVIAQAKTGTGKTLAFLLPILQNVLNEDPSLARKGFSKAAPDDIRAIIISPTRELAEQIAFEARKLVSNTGLVVQTAVGGTQKRLHLQNIRREGCHILVATPGRLRDVLEDSYTGISAPKLTTLVLDEADRLMDHGFWPEIMTIQRMLPQPEEKEKQTLMFSATIPPEVVDMVRSTMRPGFHFIKCVRDDEAPTHERVPQKVVFARGFENRMPALLELCVREYGRRKQSGEKPFKAIVYFNSTAEVNLAYRTLNLLESRTFRGPTQTTYSGPLRFIPLHGKMSQQERTRSTRTFKMADSAVLLSSDVSARGMDFPDVTHVVQMSLPHQRETYVHRIGRTGRAGKEGEGWLIASELERQELPRRLRDLPIEHDGSLVSASVDMTKEQQLPMSVASILTNLAEAHRSVPLGQFSDAYHAHLGSFQWLNNKQSLIYSMNAMAKYGWGCSEPPPLGRVLVEKMGLAGLRGINVREYNGGSRSANARLNMGPRISDPFGGDRSTYNQRDPFSSDHSTRGGGRDSHGGRDPFGRHSGGGRGASVQSYSFGSNKSNRRPGREF</sequence>
<evidence type="ECO:0000259" key="10">
    <source>
        <dbReference type="PROSITE" id="PS51194"/>
    </source>
</evidence>